<accession>A0ABQ4R425</accession>
<dbReference type="Proteomes" id="UP001055167">
    <property type="component" value="Unassembled WGS sequence"/>
</dbReference>
<proteinExistence type="predicted"/>
<dbReference type="InterPro" id="IPR052354">
    <property type="entry name" value="Cell_Wall_Dynamics_Protein"/>
</dbReference>
<dbReference type="PANTHER" id="PTHR34408:SF2">
    <property type="entry name" value="CELL WALL-BINDING PROTEIN YWSB"/>
    <property type="match status" value="1"/>
</dbReference>
<dbReference type="InterPro" id="IPR023346">
    <property type="entry name" value="Lysozyme-like_dom_sf"/>
</dbReference>
<evidence type="ECO:0000313" key="2">
    <source>
        <dbReference type="Proteomes" id="UP001055167"/>
    </source>
</evidence>
<dbReference type="EMBL" id="BPQH01000019">
    <property type="protein sequence ID" value="GJD52393.1"/>
    <property type="molecule type" value="Genomic_DNA"/>
</dbReference>
<evidence type="ECO:0008006" key="3">
    <source>
        <dbReference type="Google" id="ProtNLM"/>
    </source>
</evidence>
<name>A0ABQ4R425_9HYPH</name>
<organism evidence="1 2">
    <name type="scientific">Methylobacterium crusticola</name>
    <dbReference type="NCBI Taxonomy" id="1697972"/>
    <lineage>
        <taxon>Bacteria</taxon>
        <taxon>Pseudomonadati</taxon>
        <taxon>Pseudomonadota</taxon>
        <taxon>Alphaproteobacteria</taxon>
        <taxon>Hyphomicrobiales</taxon>
        <taxon>Methylobacteriaceae</taxon>
        <taxon>Methylobacterium</taxon>
    </lineage>
</organism>
<protein>
    <recommendedName>
        <fullName evidence="3">Glycoside hydrolase family 19 protein</fullName>
    </recommendedName>
</protein>
<sequence>MRKHPISSRLGHALTEHRQAAGPTDQALRLALGDDHLMRKIRLACSDVLRIEHLSNHTIIQYYLKLQDGCRLSDGFGGSGASTTAAGRSAITQKQLKRLFPKAGDEYLQQVAGELNRNLTKYGLGSPLRKAHFFAQLREESGPGLEATVESLSYSPDGLHLFLYYKLHKKEAEEDGYERDPRTRRITRAARQQDIANKAYAGRNGNGNAESGDGWNFRGRGLIQVTGRSTYSQITQQYAALYVEDIANTSNYISFVAKPDLVGDFPYSLRSAVCYWAQHKLHLLADRGHTDDDVDRITRVINKHTKSYKARCEHFKSAYSVFK</sequence>
<dbReference type="SUPFAM" id="SSF53955">
    <property type="entry name" value="Lysozyme-like"/>
    <property type="match status" value="1"/>
</dbReference>
<evidence type="ECO:0000313" key="1">
    <source>
        <dbReference type="EMBL" id="GJD52393.1"/>
    </source>
</evidence>
<reference evidence="1" key="2">
    <citation type="submission" date="2021-08" db="EMBL/GenBank/DDBJ databases">
        <authorList>
            <person name="Tani A."/>
            <person name="Ola A."/>
            <person name="Ogura Y."/>
            <person name="Katsura K."/>
            <person name="Hayashi T."/>
        </authorList>
    </citation>
    <scope>NUCLEOTIDE SEQUENCE</scope>
    <source>
        <strain evidence="1">KCTC 52305</strain>
    </source>
</reference>
<dbReference type="PANTHER" id="PTHR34408">
    <property type="entry name" value="FAMILY PROTEIN, PUTATIVE-RELATED"/>
    <property type="match status" value="1"/>
</dbReference>
<keyword evidence="2" id="KW-1185">Reference proteome</keyword>
<reference evidence="1" key="1">
    <citation type="journal article" date="2021" name="Front. Microbiol.">
        <title>Comprehensive Comparative Genomics and Phenotyping of Methylobacterium Species.</title>
        <authorList>
            <person name="Alessa O."/>
            <person name="Ogura Y."/>
            <person name="Fujitani Y."/>
            <person name="Takami H."/>
            <person name="Hayashi T."/>
            <person name="Sahin N."/>
            <person name="Tani A."/>
        </authorList>
    </citation>
    <scope>NUCLEOTIDE SEQUENCE</scope>
    <source>
        <strain evidence="1">KCTC 52305</strain>
    </source>
</reference>
<dbReference type="Gene3D" id="1.10.530.10">
    <property type="match status" value="1"/>
</dbReference>
<comment type="caution">
    <text evidence="1">The sequence shown here is derived from an EMBL/GenBank/DDBJ whole genome shotgun (WGS) entry which is preliminary data.</text>
</comment>
<gene>
    <name evidence="1" type="ORF">OPKNFCMD_5158</name>
</gene>
<dbReference type="RefSeq" id="WP_128566320.1">
    <property type="nucleotide sequence ID" value="NZ_BPQH01000019.1"/>
</dbReference>